<proteinExistence type="inferred from homology"/>
<dbReference type="Pfam" id="PF02678">
    <property type="entry name" value="Pirin"/>
    <property type="match status" value="1"/>
</dbReference>
<feature type="region of interest" description="Disordered" evidence="2">
    <location>
        <begin position="32"/>
        <end position="61"/>
    </location>
</feature>
<accession>A0A6J4GZF3</accession>
<reference evidence="4" key="1">
    <citation type="submission" date="2020-02" db="EMBL/GenBank/DDBJ databases">
        <authorList>
            <person name="Meier V. D."/>
        </authorList>
    </citation>
    <scope>NUCLEOTIDE SEQUENCE</scope>
    <source>
        <strain evidence="4">AVDCRST_MAG56</strain>
    </source>
</reference>
<dbReference type="SUPFAM" id="SSF51182">
    <property type="entry name" value="RmlC-like cupins"/>
    <property type="match status" value="1"/>
</dbReference>
<feature type="region of interest" description="Disordered" evidence="2">
    <location>
        <begin position="76"/>
        <end position="106"/>
    </location>
</feature>
<dbReference type="InterPro" id="IPR003829">
    <property type="entry name" value="Pirin_N_dom"/>
</dbReference>
<dbReference type="InterPro" id="IPR011051">
    <property type="entry name" value="RmlC_Cupin_sf"/>
</dbReference>
<evidence type="ECO:0000256" key="1">
    <source>
        <dbReference type="RuleBase" id="RU003457"/>
    </source>
</evidence>
<dbReference type="EMBL" id="CADCTQ010000001">
    <property type="protein sequence ID" value="CAA9210914.1"/>
    <property type="molecule type" value="Genomic_DNA"/>
</dbReference>
<dbReference type="AlphaFoldDB" id="A0A6J4GZF3"/>
<feature type="domain" description="Pirin N-terminal" evidence="3">
    <location>
        <begin position="34"/>
        <end position="101"/>
    </location>
</feature>
<sequence length="106" mass="11039">MEKTTITSYGGVHANVGDLLVNRLLPNRYRPAAGPSAFPDHGYPSEHRPNTPGVPTGAFAHPHRGIATFTCLPAGSPEPCDGHGHTGTVDAGGAQRMKAGDQTGER</sequence>
<evidence type="ECO:0000259" key="3">
    <source>
        <dbReference type="Pfam" id="PF02678"/>
    </source>
</evidence>
<evidence type="ECO:0000256" key="2">
    <source>
        <dbReference type="SAM" id="MobiDB-lite"/>
    </source>
</evidence>
<name>A0A6J4GZF3_9SPHI</name>
<evidence type="ECO:0000313" key="4">
    <source>
        <dbReference type="EMBL" id="CAA9210914.1"/>
    </source>
</evidence>
<gene>
    <name evidence="4" type="ORF">AVDCRST_MAG56-2362</name>
</gene>
<dbReference type="Gene3D" id="2.60.120.10">
    <property type="entry name" value="Jelly Rolls"/>
    <property type="match status" value="1"/>
</dbReference>
<organism evidence="4">
    <name type="scientific">uncultured Cytophagales bacterium</name>
    <dbReference type="NCBI Taxonomy" id="158755"/>
    <lineage>
        <taxon>Bacteria</taxon>
        <taxon>Pseudomonadati</taxon>
        <taxon>Bacteroidota</taxon>
        <taxon>Sphingobacteriia</taxon>
        <taxon>Sphingobacteriales</taxon>
        <taxon>environmental samples</taxon>
    </lineage>
</organism>
<dbReference type="InterPro" id="IPR014710">
    <property type="entry name" value="RmlC-like_jellyroll"/>
</dbReference>
<protein>
    <recommendedName>
        <fullName evidence="3">Pirin N-terminal domain-containing protein</fullName>
    </recommendedName>
</protein>
<comment type="similarity">
    <text evidence="1">Belongs to the pirin family.</text>
</comment>